<dbReference type="STRING" id="983917.RGE_07220"/>
<protein>
    <submittedName>
        <fullName evidence="1">Uncharacterized protein</fullName>
    </submittedName>
</protein>
<name>I0HM28_RUBGI</name>
<dbReference type="RefSeq" id="WP_014426941.1">
    <property type="nucleotide sequence ID" value="NC_017075.1"/>
</dbReference>
<evidence type="ECO:0000313" key="2">
    <source>
        <dbReference type="Proteomes" id="UP000007883"/>
    </source>
</evidence>
<organism evidence="1 2">
    <name type="scientific">Rubrivivax gelatinosus (strain NBRC 100245 / IL144)</name>
    <dbReference type="NCBI Taxonomy" id="983917"/>
    <lineage>
        <taxon>Bacteria</taxon>
        <taxon>Pseudomonadati</taxon>
        <taxon>Pseudomonadota</taxon>
        <taxon>Betaproteobacteria</taxon>
        <taxon>Burkholderiales</taxon>
        <taxon>Sphaerotilaceae</taxon>
        <taxon>Rubrivivax</taxon>
    </lineage>
</organism>
<dbReference type="PATRIC" id="fig|983917.3.peg.702"/>
<dbReference type="HOGENOM" id="CLU_1884235_0_0_4"/>
<evidence type="ECO:0000313" key="1">
    <source>
        <dbReference type="EMBL" id="BAL94065.1"/>
    </source>
</evidence>
<dbReference type="EMBL" id="AP012320">
    <property type="protein sequence ID" value="BAL94065.1"/>
    <property type="molecule type" value="Genomic_DNA"/>
</dbReference>
<proteinExistence type="predicted"/>
<reference evidence="1 2" key="1">
    <citation type="journal article" date="2012" name="J. Bacteriol.">
        <title>Complete genome sequence of phototrophic betaproteobacterium Rubrivivax gelatinosus IL144.</title>
        <authorList>
            <person name="Nagashima S."/>
            <person name="Kamimura A."/>
            <person name="Shimizu T."/>
            <person name="Nakamura-isaki S."/>
            <person name="Aono E."/>
            <person name="Sakamoto K."/>
            <person name="Ichikawa N."/>
            <person name="Nakazawa H."/>
            <person name="Sekine M."/>
            <person name="Yamazaki S."/>
            <person name="Fujita N."/>
            <person name="Shimada K."/>
            <person name="Hanada S."/>
            <person name="Nagashima K.V.P."/>
        </authorList>
    </citation>
    <scope>NUCLEOTIDE SEQUENCE [LARGE SCALE GENOMIC DNA]</scope>
    <source>
        <strain evidence="2">NBRC 100245 / IL144</strain>
    </source>
</reference>
<gene>
    <name evidence="1" type="ordered locus">RGE_07220</name>
</gene>
<accession>I0HM28</accession>
<keyword evidence="2" id="KW-1185">Reference proteome</keyword>
<dbReference type="KEGG" id="rge:RGE_07220"/>
<dbReference type="Proteomes" id="UP000007883">
    <property type="component" value="Chromosome"/>
</dbReference>
<dbReference type="AlphaFoldDB" id="I0HM28"/>
<sequence length="135" mass="14441">MPTQVPHDTLPPDPVSIAVETDVQVLTFEIAGGEMTLDVEPVAVASARADMPALMRRSAETGRGFLIRNARNPAAASALLIDPEVLKRRIAEARPPRTLGQLVEGLPFRGLGANPLLDVPALPDDVLPELEIPVR</sequence>